<protein>
    <recommendedName>
        <fullName evidence="2">F-box domain-containing protein</fullName>
    </recommendedName>
</protein>
<keyword evidence="4" id="KW-1185">Reference proteome</keyword>
<dbReference type="SUPFAM" id="SSF81383">
    <property type="entry name" value="F-box domain"/>
    <property type="match status" value="1"/>
</dbReference>
<dbReference type="GO" id="GO:0006893">
    <property type="term" value="P:Golgi to plasma membrane transport"/>
    <property type="evidence" value="ECO:0007669"/>
    <property type="project" value="TreeGrafter"/>
</dbReference>
<proteinExistence type="predicted"/>
<dbReference type="PANTHER" id="PTHR12100:SF1">
    <property type="entry name" value="RECYCLIN-1"/>
    <property type="match status" value="1"/>
</dbReference>
<feature type="compositionally biased region" description="Gly residues" evidence="1">
    <location>
        <begin position="542"/>
        <end position="554"/>
    </location>
</feature>
<feature type="compositionally biased region" description="Low complexity" evidence="1">
    <location>
        <begin position="529"/>
        <end position="541"/>
    </location>
</feature>
<evidence type="ECO:0000256" key="1">
    <source>
        <dbReference type="SAM" id="MobiDB-lite"/>
    </source>
</evidence>
<feature type="compositionally biased region" description="Basic and acidic residues" evidence="1">
    <location>
        <begin position="596"/>
        <end position="606"/>
    </location>
</feature>
<evidence type="ECO:0000313" key="4">
    <source>
        <dbReference type="Proteomes" id="UP001215151"/>
    </source>
</evidence>
<organism evidence="3 4">
    <name type="scientific">Trametes cubensis</name>
    <dbReference type="NCBI Taxonomy" id="1111947"/>
    <lineage>
        <taxon>Eukaryota</taxon>
        <taxon>Fungi</taxon>
        <taxon>Dikarya</taxon>
        <taxon>Basidiomycota</taxon>
        <taxon>Agaricomycotina</taxon>
        <taxon>Agaricomycetes</taxon>
        <taxon>Polyporales</taxon>
        <taxon>Polyporaceae</taxon>
        <taxon>Trametes</taxon>
    </lineage>
</organism>
<dbReference type="GO" id="GO:0006887">
    <property type="term" value="P:exocytosis"/>
    <property type="evidence" value="ECO:0007669"/>
    <property type="project" value="TreeGrafter"/>
</dbReference>
<dbReference type="Proteomes" id="UP001215151">
    <property type="component" value="Unassembled WGS sequence"/>
</dbReference>
<dbReference type="EMBL" id="JAPEVG010000916">
    <property type="protein sequence ID" value="KAJ8454668.1"/>
    <property type="molecule type" value="Genomic_DNA"/>
</dbReference>
<dbReference type="InterPro" id="IPR009976">
    <property type="entry name" value="Sec10-like"/>
</dbReference>
<feature type="region of interest" description="Disordered" evidence="1">
    <location>
        <begin position="529"/>
        <end position="554"/>
    </location>
</feature>
<dbReference type="AlphaFoldDB" id="A0AAD7TF02"/>
<sequence>MDKFATLEPVRLHHHDVDHHRKPLPTSAPAPFQVIGRLPVDVHISILSHLAIPDIPAYARCSRALAGLARDERVWEARWLAFGVDRLHLRAVLDALEDQTKVQNALDRGHAPPTLQTESLDDEFGDFASVNAQADEMGDFVGGGSGGTFSLSMSISPPIPAFSSSKSFRSLYIRAHNLLKPLTAALAAPPHAVLSSLFPSPAPPLRSQAHTLRLLSRFLHPAVKPLRAWVSLSAALRAAIDRFEDGLLTAFDVADGNGNEHAMREAADASWEVWDGPGAEWELGKVWAEKREIFYEQSKWRPLDNFTKDSELDFTAMDEFIAEILGALQEHGSRAVRVFPPQANVLLSFADRLANEVVGEYISSLLTRAREISNEVFLKATAASFKEAWRMVDTIVQVASAKDPDFPKTKAEDVVYRMFEANMDEYLDEEIEFVKQSFEMTCRTWEKQLSEHRLPSTASPTTAETARFLGSHNPAQVKRTVLASFTDVLLLPVTIVPRTVGKAVGAAITTGSSAAVQGIAMLNPQRWGATGASSATSAGGSSSSGGGGGGGGGGVFPFARMPSWGGGSKDGYVRDFEKGGDGMLFDIGGDDEVEEEATKEKQKETDNVTTARSSLTVSTSQESSTSTAATSLESTRVSTPNSAPAPSASTSATVGLDNLDLLLSLDTALELIHADRESLKRVETFSGYPGTYGHRVRDTIEEIFVLLLQALGERHIKPGFETAIEQMKSYKPAEHDTKSVAPLLQFFELVHIGDTMQSMIQVYFDKELAPHIDKTDFLNSVVREKKHFEDVLDDCVAGGLNAATDALMNQVEHIIQKLTKPREYYPPEDSPLELGPTEGCREAIKCLQMHCQLLKGSTSKEVLEVFYQEVGIRLIAILQKHLKRQIISLNGGFQVIADLNAYHAFITSLRVASITSEFAYLKMLGHVYVVEDAKDLAQIVRDVTRYGGAYRPEDIYEFIQRRSDWKKIEKTVDKTMYNLSFKEDCVPPSSSSLSNPPFPSTPTTFHPNHPRPASCAMSIPEFSLRLQHGITGGFAPPTPEAIVTITGIPTQNLLNITSAVRPKGTPSLQDAVPKSISAADAHTAALVNELKDILKSIPTESPPGSEDIYGMDTSIAFGCDDFMWQNGGPQGCGTGVSSVKATDEDKAKFKRAVEIVKELQAKDA</sequence>
<reference evidence="3" key="1">
    <citation type="submission" date="2022-11" db="EMBL/GenBank/DDBJ databases">
        <title>Genome Sequence of Cubamyces cubensis.</title>
        <authorList>
            <person name="Buettner E."/>
        </authorList>
    </citation>
    <scope>NUCLEOTIDE SEQUENCE</scope>
    <source>
        <strain evidence="3">MPL-01</strain>
    </source>
</reference>
<dbReference type="GO" id="GO:0000145">
    <property type="term" value="C:exocyst"/>
    <property type="evidence" value="ECO:0007669"/>
    <property type="project" value="TreeGrafter"/>
</dbReference>
<accession>A0AAD7TF02</accession>
<name>A0AAD7TF02_9APHY</name>
<gene>
    <name evidence="3" type="ORF">ONZ51_g12896</name>
</gene>
<dbReference type="PROSITE" id="PS50181">
    <property type="entry name" value="FBOX"/>
    <property type="match status" value="1"/>
</dbReference>
<comment type="caution">
    <text evidence="3">The sequence shown here is derived from an EMBL/GenBank/DDBJ whole genome shotgun (WGS) entry which is preliminary data.</text>
</comment>
<evidence type="ECO:0000259" key="2">
    <source>
        <dbReference type="PROSITE" id="PS50181"/>
    </source>
</evidence>
<dbReference type="PANTHER" id="PTHR12100">
    <property type="entry name" value="SEC10"/>
    <property type="match status" value="1"/>
</dbReference>
<feature type="domain" description="F-box" evidence="2">
    <location>
        <begin position="32"/>
        <end position="78"/>
    </location>
</feature>
<evidence type="ECO:0000313" key="3">
    <source>
        <dbReference type="EMBL" id="KAJ8454668.1"/>
    </source>
</evidence>
<feature type="region of interest" description="Disordered" evidence="1">
    <location>
        <begin position="593"/>
        <end position="651"/>
    </location>
</feature>
<feature type="compositionally biased region" description="Low complexity" evidence="1">
    <location>
        <begin position="613"/>
        <end position="651"/>
    </location>
</feature>
<dbReference type="InterPro" id="IPR036047">
    <property type="entry name" value="F-box-like_dom_sf"/>
</dbReference>
<dbReference type="InterPro" id="IPR001810">
    <property type="entry name" value="F-box_dom"/>
</dbReference>
<dbReference type="InterPro" id="IPR048627">
    <property type="entry name" value="Sec10_HB"/>
</dbReference>
<dbReference type="Pfam" id="PF07393">
    <property type="entry name" value="Sec10_HB"/>
    <property type="match status" value="2"/>
</dbReference>